<dbReference type="InterPro" id="IPR004358">
    <property type="entry name" value="Sig_transdc_His_kin-like_C"/>
</dbReference>
<dbReference type="CDD" id="cd18773">
    <property type="entry name" value="PDC1_HK_sensor"/>
    <property type="match status" value="1"/>
</dbReference>
<evidence type="ECO:0000256" key="6">
    <source>
        <dbReference type="ARBA" id="ARBA00022679"/>
    </source>
</evidence>
<dbReference type="Gene3D" id="1.10.287.130">
    <property type="match status" value="1"/>
</dbReference>
<dbReference type="PANTHER" id="PTHR43711">
    <property type="entry name" value="TWO-COMPONENT HISTIDINE KINASE"/>
    <property type="match status" value="1"/>
</dbReference>
<dbReference type="SMART" id="SM00388">
    <property type="entry name" value="HisKA"/>
    <property type="match status" value="1"/>
</dbReference>
<dbReference type="InterPro" id="IPR003594">
    <property type="entry name" value="HATPase_dom"/>
</dbReference>
<dbReference type="InterPro" id="IPR036890">
    <property type="entry name" value="HATPase_C_sf"/>
</dbReference>
<evidence type="ECO:0000256" key="7">
    <source>
        <dbReference type="ARBA" id="ARBA00022777"/>
    </source>
</evidence>
<dbReference type="CDD" id="cd00082">
    <property type="entry name" value="HisKA"/>
    <property type="match status" value="1"/>
</dbReference>
<evidence type="ECO:0000256" key="2">
    <source>
        <dbReference type="ARBA" id="ARBA00004370"/>
    </source>
</evidence>
<keyword evidence="9" id="KW-0812">Transmembrane</keyword>
<name>A0A0C1MWA7_9RICK</name>
<accession>A0A0C1MWA7</accession>
<dbReference type="Pfam" id="PF02518">
    <property type="entry name" value="HATPase_c"/>
    <property type="match status" value="1"/>
</dbReference>
<evidence type="ECO:0000256" key="5">
    <source>
        <dbReference type="ARBA" id="ARBA00022553"/>
    </source>
</evidence>
<dbReference type="RefSeq" id="WP_053332790.1">
    <property type="nucleotide sequence ID" value="NZ_JSWE01000223.1"/>
</dbReference>
<evidence type="ECO:0000256" key="9">
    <source>
        <dbReference type="SAM" id="Phobius"/>
    </source>
</evidence>
<keyword evidence="13" id="KW-1185">Reference proteome</keyword>
<dbReference type="InterPro" id="IPR003660">
    <property type="entry name" value="HAMP_dom"/>
</dbReference>
<sequence length="622" mass="70994">MFFYKYWSLRTKILVVTILPFIIAALFVFIFVTEKLGEFSKDKAKSETYKYTYYHAHQIQNHLNNVSHVIKHLSGVIGGLSNADMLNDHALNFFLDYTVSNLDNVYMAWIVWDKDNQQLSNPADNKNTGRTLLKAKDNKFIKNKLQDYTQEYKKQYHLANKKNNHLYIVVRNEDNRNLVTFFKPLYDMNEEFIALVGIDIYISSIQDIVKQTKISNDEVLSLSTDQGIFITGINIDKEKFYHKSGKEDEGMYKVTIPIIIEGYQGNWLFSLEIPTKKINLEALKIIKITIAIFLICLSIAIFLSFYTANHLVRPLSYLTKILTSISQGRVVTNLEIPSMHRFDEIGKIARATEVFKANTQELIQAKQKAESANHAKSEFLANMSHELRTPMHAILSYTKIILDRYNEGKDLSKLIKYLDNIYSSGNRLLKLLNNLLDLSKLEAGQMKTKFEAANIVDIINKSLNELSALLENKQLHVSFSNKLSNSEITLDTELVMRLIINLLSNAIKFSPPNSTIEINIEDTLYERENNVYPATLISIKDYGTGIPEGELELIFQKFNQSSKTKQNSGGTGLGLAICLDITKIHKGRIWAENTPQGGALFKIILPRDLSATIINDNFIVKT</sequence>
<keyword evidence="9" id="KW-1133">Transmembrane helix</keyword>
<evidence type="ECO:0000313" key="12">
    <source>
        <dbReference type="EMBL" id="KIE04166.1"/>
    </source>
</evidence>
<dbReference type="PRINTS" id="PR00344">
    <property type="entry name" value="BCTRLSENSOR"/>
</dbReference>
<dbReference type="EC" id="2.7.13.3" evidence="3"/>
<evidence type="ECO:0000313" key="13">
    <source>
        <dbReference type="Proteomes" id="UP000031258"/>
    </source>
</evidence>
<feature type="transmembrane region" description="Helical" evidence="9">
    <location>
        <begin position="12"/>
        <end position="33"/>
    </location>
</feature>
<dbReference type="EMBL" id="JSWE01000223">
    <property type="protein sequence ID" value="KIE04166.1"/>
    <property type="molecule type" value="Genomic_DNA"/>
</dbReference>
<proteinExistence type="predicted"/>
<dbReference type="SMART" id="SM00387">
    <property type="entry name" value="HATPase_c"/>
    <property type="match status" value="1"/>
</dbReference>
<dbReference type="GO" id="GO:0016020">
    <property type="term" value="C:membrane"/>
    <property type="evidence" value="ECO:0007669"/>
    <property type="project" value="UniProtKB-SubCell"/>
</dbReference>
<evidence type="ECO:0000256" key="1">
    <source>
        <dbReference type="ARBA" id="ARBA00000085"/>
    </source>
</evidence>
<dbReference type="PROSITE" id="PS50885">
    <property type="entry name" value="HAMP"/>
    <property type="match status" value="1"/>
</dbReference>
<dbReference type="Proteomes" id="UP000031258">
    <property type="component" value="Unassembled WGS sequence"/>
</dbReference>
<dbReference type="InterPro" id="IPR003661">
    <property type="entry name" value="HisK_dim/P_dom"/>
</dbReference>
<dbReference type="PROSITE" id="PS50109">
    <property type="entry name" value="HIS_KIN"/>
    <property type="match status" value="1"/>
</dbReference>
<evidence type="ECO:0000259" key="11">
    <source>
        <dbReference type="PROSITE" id="PS50885"/>
    </source>
</evidence>
<dbReference type="InterPro" id="IPR005467">
    <property type="entry name" value="His_kinase_dom"/>
</dbReference>
<comment type="catalytic activity">
    <reaction evidence="1">
        <text>ATP + protein L-histidine = ADP + protein N-phospho-L-histidine.</text>
        <dbReference type="EC" id="2.7.13.3"/>
    </reaction>
</comment>
<comment type="caution">
    <text evidence="12">The sequence shown here is derived from an EMBL/GenBank/DDBJ whole genome shotgun (WGS) entry which is preliminary data.</text>
</comment>
<keyword evidence="6" id="KW-0808">Transferase</keyword>
<dbReference type="Gene3D" id="3.30.450.20">
    <property type="entry name" value="PAS domain"/>
    <property type="match status" value="1"/>
</dbReference>
<comment type="subcellular location">
    <subcellularLocation>
        <location evidence="2">Membrane</location>
    </subcellularLocation>
</comment>
<keyword evidence="5" id="KW-0597">Phosphoprotein</keyword>
<dbReference type="InterPro" id="IPR036097">
    <property type="entry name" value="HisK_dim/P_sf"/>
</dbReference>
<keyword evidence="8" id="KW-0902">Two-component regulatory system</keyword>
<reference evidence="12 13" key="1">
    <citation type="submission" date="2014-11" db="EMBL/GenBank/DDBJ databases">
        <title>A Rickettsiales Symbiont of Amoebae With Ancient Features.</title>
        <authorList>
            <person name="Schulz F."/>
            <person name="Martijn J."/>
            <person name="Wascher F."/>
            <person name="Kostanjsek R."/>
            <person name="Ettema T.J."/>
            <person name="Horn M."/>
        </authorList>
    </citation>
    <scope>NUCLEOTIDE SEQUENCE [LARGE SCALE GENOMIC DNA]</scope>
    <source>
        <strain evidence="12 13">UWC36</strain>
    </source>
</reference>
<dbReference type="SUPFAM" id="SSF55874">
    <property type="entry name" value="ATPase domain of HSP90 chaperone/DNA topoisomerase II/histidine kinase"/>
    <property type="match status" value="1"/>
</dbReference>
<dbReference type="AlphaFoldDB" id="A0A0C1MWA7"/>
<dbReference type="Gene3D" id="6.10.340.10">
    <property type="match status" value="1"/>
</dbReference>
<dbReference type="Pfam" id="PF00512">
    <property type="entry name" value="HisKA"/>
    <property type="match status" value="1"/>
</dbReference>
<evidence type="ECO:0000259" key="10">
    <source>
        <dbReference type="PROSITE" id="PS50109"/>
    </source>
</evidence>
<dbReference type="InterPro" id="IPR050736">
    <property type="entry name" value="Sensor_HK_Regulatory"/>
</dbReference>
<feature type="transmembrane region" description="Helical" evidence="9">
    <location>
        <begin position="285"/>
        <end position="306"/>
    </location>
</feature>
<gene>
    <name evidence="12" type="ORF">NF27_JF00440</name>
</gene>
<evidence type="ECO:0000256" key="3">
    <source>
        <dbReference type="ARBA" id="ARBA00012438"/>
    </source>
</evidence>
<keyword evidence="7" id="KW-0418">Kinase</keyword>
<organism evidence="12 13">
    <name type="scientific">Candidatus Jidaibacter acanthamoebae</name>
    <dbReference type="NCBI Taxonomy" id="86105"/>
    <lineage>
        <taxon>Bacteria</taxon>
        <taxon>Pseudomonadati</taxon>
        <taxon>Pseudomonadota</taxon>
        <taxon>Alphaproteobacteria</taxon>
        <taxon>Rickettsiales</taxon>
        <taxon>Candidatus Midichloriaceae</taxon>
        <taxon>Candidatus Jidaibacter</taxon>
    </lineage>
</organism>
<keyword evidence="9" id="KW-0472">Membrane</keyword>
<dbReference type="PANTHER" id="PTHR43711:SF1">
    <property type="entry name" value="HISTIDINE KINASE 1"/>
    <property type="match status" value="1"/>
</dbReference>
<protein>
    <recommendedName>
        <fullName evidence="4">Putative sensor histidine kinase NtrY-like</fullName>
        <ecNumber evidence="3">2.7.13.3</ecNumber>
    </recommendedName>
</protein>
<evidence type="ECO:0000256" key="4">
    <source>
        <dbReference type="ARBA" id="ARBA00019748"/>
    </source>
</evidence>
<dbReference type="Gene3D" id="3.30.565.10">
    <property type="entry name" value="Histidine kinase-like ATPase, C-terminal domain"/>
    <property type="match status" value="1"/>
</dbReference>
<feature type="domain" description="Histidine kinase" evidence="10">
    <location>
        <begin position="382"/>
        <end position="609"/>
    </location>
</feature>
<dbReference type="GO" id="GO:0000155">
    <property type="term" value="F:phosphorelay sensor kinase activity"/>
    <property type="evidence" value="ECO:0007669"/>
    <property type="project" value="InterPro"/>
</dbReference>
<dbReference type="STRING" id="86105.NF27_JF00440"/>
<feature type="domain" description="HAMP" evidence="11">
    <location>
        <begin position="309"/>
        <end position="364"/>
    </location>
</feature>
<dbReference type="FunFam" id="1.10.287.130:FF:000001">
    <property type="entry name" value="Two-component sensor histidine kinase"/>
    <property type="match status" value="1"/>
</dbReference>
<dbReference type="OrthoDB" id="5464450at2"/>
<dbReference type="SUPFAM" id="SSF47384">
    <property type="entry name" value="Homodimeric domain of signal transducing histidine kinase"/>
    <property type="match status" value="1"/>
</dbReference>
<evidence type="ECO:0000256" key="8">
    <source>
        <dbReference type="ARBA" id="ARBA00023012"/>
    </source>
</evidence>